<comment type="caution">
    <text evidence="1">The sequence shown here is derived from an EMBL/GenBank/DDBJ whole genome shotgun (WGS) entry which is preliminary data.</text>
</comment>
<evidence type="ECO:0000313" key="1">
    <source>
        <dbReference type="EMBL" id="MDR9851372.1"/>
    </source>
</evidence>
<name>A0ABU2ET64_9BURK</name>
<reference evidence="1" key="1">
    <citation type="submission" date="2023-09" db="EMBL/GenBank/DDBJ databases">
        <title>Description of first Herbaspirillum huttiense subsp. nephrolepsisexaltata and Herbaspirillum huttiense subsp. lycopersicon.</title>
        <authorList>
            <person name="Poudel M."/>
            <person name="Sharma A."/>
            <person name="Goss E."/>
            <person name="Tapia J.H."/>
            <person name="Harmon C.M."/>
            <person name="Jones J.B."/>
        </authorList>
    </citation>
    <scope>NUCLEOTIDE SEQUENCE</scope>
    <source>
        <strain evidence="1">SE1</strain>
    </source>
</reference>
<evidence type="ECO:0000313" key="2">
    <source>
        <dbReference type="Proteomes" id="UP001246576"/>
    </source>
</evidence>
<keyword evidence="2" id="KW-1185">Reference proteome</keyword>
<protein>
    <submittedName>
        <fullName evidence="1">Uncharacterized protein</fullName>
    </submittedName>
</protein>
<sequence length="139" mass="15409">MVAADSAGIAFTFNAAIGMGAEKALAEGIPAVGGCPVARSFFELASCNQFIWVNVLECQSFDITRRIELNQRGEIFNNDAPNVFSDDEILHLIETESRWVCIQQFMEAVKQIKAAGGPERFFGPFRMFSGYKPIYFLLA</sequence>
<dbReference type="RefSeq" id="WP_310841448.1">
    <property type="nucleotide sequence ID" value="NZ_JAVLSJ010000017.1"/>
</dbReference>
<accession>A0ABU2ET64</accession>
<gene>
    <name evidence="1" type="ORF">RI048_24315</name>
</gene>
<dbReference type="EMBL" id="JAVLSJ010000017">
    <property type="protein sequence ID" value="MDR9851372.1"/>
    <property type="molecule type" value="Genomic_DNA"/>
</dbReference>
<organism evidence="1 2">
    <name type="scientific">Herbaspirillum huttiense subsp. lycopersici</name>
    <dbReference type="NCBI Taxonomy" id="3074428"/>
    <lineage>
        <taxon>Bacteria</taxon>
        <taxon>Pseudomonadati</taxon>
        <taxon>Pseudomonadota</taxon>
        <taxon>Betaproteobacteria</taxon>
        <taxon>Burkholderiales</taxon>
        <taxon>Oxalobacteraceae</taxon>
        <taxon>Herbaspirillum</taxon>
    </lineage>
</organism>
<proteinExistence type="predicted"/>
<dbReference type="Proteomes" id="UP001246576">
    <property type="component" value="Unassembled WGS sequence"/>
</dbReference>